<accession>A0A8B3GTL6</accession>
<dbReference type="GeneID" id="45548038"/>
<name>A0A8B3GTL6_LACPA</name>
<protein>
    <submittedName>
        <fullName evidence="1">Putative phage-associated protein</fullName>
    </submittedName>
</protein>
<gene>
    <name evidence="1" type="ORF">FAM6012_01027</name>
</gene>
<dbReference type="Proteomes" id="UP000284123">
    <property type="component" value="Unassembled WGS sequence"/>
</dbReference>
<dbReference type="EMBL" id="LKGI01000047">
    <property type="protein sequence ID" value="RNE31754.1"/>
    <property type="molecule type" value="Genomic_DNA"/>
</dbReference>
<proteinExistence type="predicted"/>
<evidence type="ECO:0000313" key="1">
    <source>
        <dbReference type="EMBL" id="RNE31754.1"/>
    </source>
</evidence>
<comment type="caution">
    <text evidence="1">The sequence shown here is derived from an EMBL/GenBank/DDBJ whole genome shotgun (WGS) entry which is preliminary data.</text>
</comment>
<dbReference type="AlphaFoldDB" id="A0A8B3GTL6"/>
<organism evidence="1 2">
    <name type="scientific">Lacticaseibacillus paracasei</name>
    <name type="common">Lactobacillus paracasei</name>
    <dbReference type="NCBI Taxonomy" id="1597"/>
    <lineage>
        <taxon>Bacteria</taxon>
        <taxon>Bacillati</taxon>
        <taxon>Bacillota</taxon>
        <taxon>Bacilli</taxon>
        <taxon>Lactobacillales</taxon>
        <taxon>Lactobacillaceae</taxon>
        <taxon>Lacticaseibacillus</taxon>
    </lineage>
</organism>
<sequence>MAEDFVFSDKDELVLHIYKRLDNPTLLKVQKSLYFLWAYYSGTYGNVDKSEETDLDQTNYPTSLFKPEFEAWRYGPVDDTVYAKQKSGCYSKDKWKEYHPKNSEEIEVVSFINDLLSQINKVNDFGLVNRSHEDESWSKAFRRAHGKPHAQMNPDEIRQEYAQVID</sequence>
<dbReference type="RefSeq" id="WP_025013970.1">
    <property type="nucleotide sequence ID" value="NZ_CP158462.1"/>
</dbReference>
<evidence type="ECO:0000313" key="2">
    <source>
        <dbReference type="Proteomes" id="UP000284123"/>
    </source>
</evidence>
<reference evidence="1 2" key="1">
    <citation type="journal article" date="2018" name="Front. Microbiol.">
        <title>Conversion of Methionine to Cysteine in Lactobacillus paracasei Depends on the Highly Mobile cysK-ctl-cysE Gene Cluster.</title>
        <authorList>
            <person name="Wuthrich D."/>
            <person name="Irmler S."/>
            <person name="Berthoud H."/>
            <person name="Guggenbuhl B."/>
            <person name="Eugster E."/>
            <person name="Bruggmann R."/>
        </authorList>
    </citation>
    <scope>NUCLEOTIDE SEQUENCE [LARGE SCALE GENOMIC DNA]</scope>
    <source>
        <strain evidence="1 2">FAM6012</strain>
    </source>
</reference>